<evidence type="ECO:0000256" key="4">
    <source>
        <dbReference type="ARBA" id="ARBA00022676"/>
    </source>
</evidence>
<feature type="signal peptide" evidence="12">
    <location>
        <begin position="1"/>
        <end position="20"/>
    </location>
</feature>
<proteinExistence type="predicted"/>
<evidence type="ECO:0000256" key="12">
    <source>
        <dbReference type="SAM" id="SignalP"/>
    </source>
</evidence>
<keyword evidence="15" id="KW-1185">Reference proteome</keyword>
<dbReference type="Proteomes" id="UP000193922">
    <property type="component" value="Unassembled WGS sequence"/>
</dbReference>
<organism evidence="14 15">
    <name type="scientific">Linderina pennispora</name>
    <dbReference type="NCBI Taxonomy" id="61395"/>
    <lineage>
        <taxon>Eukaryota</taxon>
        <taxon>Fungi</taxon>
        <taxon>Fungi incertae sedis</taxon>
        <taxon>Zoopagomycota</taxon>
        <taxon>Kickxellomycotina</taxon>
        <taxon>Kickxellomycetes</taxon>
        <taxon>Kickxellales</taxon>
        <taxon>Kickxellaceae</taxon>
        <taxon>Linderina</taxon>
    </lineage>
</organism>
<comment type="caution">
    <text evidence="14">The sequence shown here is derived from an EMBL/GenBank/DDBJ whole genome shotgun (WGS) entry which is preliminary data.</text>
</comment>
<evidence type="ECO:0000256" key="5">
    <source>
        <dbReference type="ARBA" id="ARBA00022679"/>
    </source>
</evidence>
<evidence type="ECO:0000256" key="10">
    <source>
        <dbReference type="SAM" id="MobiDB-lite"/>
    </source>
</evidence>
<dbReference type="GO" id="GO:0004100">
    <property type="term" value="F:chitin synthase activity"/>
    <property type="evidence" value="ECO:0007669"/>
    <property type="project" value="UniProtKB-EC"/>
</dbReference>
<dbReference type="Pfam" id="PF08766">
    <property type="entry name" value="DEK_C"/>
    <property type="match status" value="1"/>
</dbReference>
<dbReference type="Gene3D" id="1.10.10.60">
    <property type="entry name" value="Homeodomain-like"/>
    <property type="match status" value="1"/>
</dbReference>
<name>A0A1Y1WFZ4_9FUNG</name>
<protein>
    <recommendedName>
        <fullName evidence="2">chitin synthase</fullName>
        <ecNumber evidence="2">2.4.1.16</ecNumber>
    </recommendedName>
</protein>
<dbReference type="RefSeq" id="XP_040745836.1">
    <property type="nucleotide sequence ID" value="XM_040889688.1"/>
</dbReference>
<dbReference type="Pfam" id="PF03142">
    <property type="entry name" value="Chitin_synth_2"/>
    <property type="match status" value="1"/>
</dbReference>
<dbReference type="GO" id="GO:0031505">
    <property type="term" value="P:fungal-type cell wall organization"/>
    <property type="evidence" value="ECO:0007669"/>
    <property type="project" value="TreeGrafter"/>
</dbReference>
<keyword evidence="5" id="KW-0808">Transferase</keyword>
<feature type="region of interest" description="Disordered" evidence="10">
    <location>
        <begin position="491"/>
        <end position="517"/>
    </location>
</feature>
<evidence type="ECO:0000256" key="8">
    <source>
        <dbReference type="ARBA" id="ARBA00023136"/>
    </source>
</evidence>
<feature type="transmembrane region" description="Helical" evidence="11">
    <location>
        <begin position="387"/>
        <end position="408"/>
    </location>
</feature>
<dbReference type="InterPro" id="IPR004835">
    <property type="entry name" value="Chitin_synth"/>
</dbReference>
<keyword evidence="4" id="KW-0328">Glycosyltransferase</keyword>
<feature type="transmembrane region" description="Helical" evidence="11">
    <location>
        <begin position="415"/>
        <end position="438"/>
    </location>
</feature>
<dbReference type="PANTHER" id="PTHR22914:SF13">
    <property type="entry name" value="CHITIN SYNTHASE"/>
    <property type="match status" value="1"/>
</dbReference>
<evidence type="ECO:0000256" key="7">
    <source>
        <dbReference type="ARBA" id="ARBA00022989"/>
    </source>
</evidence>
<dbReference type="InterPro" id="IPR014876">
    <property type="entry name" value="DEK_C"/>
</dbReference>
<evidence type="ECO:0000256" key="1">
    <source>
        <dbReference type="ARBA" id="ARBA00004651"/>
    </source>
</evidence>
<evidence type="ECO:0000313" key="14">
    <source>
        <dbReference type="EMBL" id="ORX72412.1"/>
    </source>
</evidence>
<comment type="subcellular location">
    <subcellularLocation>
        <location evidence="1">Cell membrane</location>
        <topology evidence="1">Multi-pass membrane protein</topology>
    </subcellularLocation>
</comment>
<dbReference type="GeneID" id="63806336"/>
<dbReference type="EC" id="2.4.1.16" evidence="2"/>
<evidence type="ECO:0000256" key="2">
    <source>
        <dbReference type="ARBA" id="ARBA00012543"/>
    </source>
</evidence>
<dbReference type="PROSITE" id="PS51998">
    <property type="entry name" value="DEK_C"/>
    <property type="match status" value="1"/>
</dbReference>
<evidence type="ECO:0000256" key="9">
    <source>
        <dbReference type="ARBA" id="ARBA00023180"/>
    </source>
</evidence>
<dbReference type="OrthoDB" id="370884at2759"/>
<keyword evidence="8 11" id="KW-0472">Membrane</keyword>
<keyword evidence="9" id="KW-0325">Glycoprotein</keyword>
<dbReference type="GO" id="GO:0005886">
    <property type="term" value="C:plasma membrane"/>
    <property type="evidence" value="ECO:0007669"/>
    <property type="project" value="UniProtKB-SubCell"/>
</dbReference>
<dbReference type="GO" id="GO:0006031">
    <property type="term" value="P:chitin biosynthetic process"/>
    <property type="evidence" value="ECO:0007669"/>
    <property type="project" value="TreeGrafter"/>
</dbReference>
<evidence type="ECO:0000256" key="11">
    <source>
        <dbReference type="SAM" id="Phobius"/>
    </source>
</evidence>
<evidence type="ECO:0000259" key="13">
    <source>
        <dbReference type="PROSITE" id="PS51998"/>
    </source>
</evidence>
<feature type="transmembrane region" description="Helical" evidence="11">
    <location>
        <begin position="360"/>
        <end position="381"/>
    </location>
</feature>
<accession>A0A1Y1WFZ4</accession>
<evidence type="ECO:0000313" key="15">
    <source>
        <dbReference type="Proteomes" id="UP000193922"/>
    </source>
</evidence>
<feature type="chain" id="PRO_5012485861" description="chitin synthase" evidence="12">
    <location>
        <begin position="21"/>
        <end position="682"/>
    </location>
</feature>
<dbReference type="PANTHER" id="PTHR22914">
    <property type="entry name" value="CHITIN SYNTHASE"/>
    <property type="match status" value="1"/>
</dbReference>
<dbReference type="InterPro" id="IPR029044">
    <property type="entry name" value="Nucleotide-diphossugar_trans"/>
</dbReference>
<dbReference type="EMBL" id="MCFD01000003">
    <property type="protein sequence ID" value="ORX72412.1"/>
    <property type="molecule type" value="Genomic_DNA"/>
</dbReference>
<feature type="domain" description="DEK-C" evidence="13">
    <location>
        <begin position="624"/>
        <end position="679"/>
    </location>
</feature>
<dbReference type="SUPFAM" id="SSF109715">
    <property type="entry name" value="DEK C-terminal domain"/>
    <property type="match status" value="1"/>
</dbReference>
<sequence>MLVAFACLLMLVVLVKFLAALQFGNKKRPMPPSKFVICQVPCYTEDEESIAKTVESLAALEYTDKQKLIFVICDGNIVGHGNDRSTPRIVLDCLGVDPEYDPPGRDYLAIAEGSRRHNIGKVYSGLYEFEGHVVPFMVVAKVGTPDESSRSGNRGKRDSQILLMSFLNKIDADTEVMPDSLTRLVSACSSDQRIAGICGETMLGNESQSWTTMMQVYEYFISHHMAKAFESLFGAVTCLPGCFCMYRLRNSSGKPLLIANPILEAYSELHVDTLHKKNLLSLGEDRYLTTLMMKHFPNFKLKFIQDAKCRTIAPDKWSVLVSQRRRWINSTVHNLAELLFLPDLCGFCCFSMRFVVFLDLFGTLTMPTTLIYFAYLIYVAVTGLADVGYISLILIGAIYGVQAIIFILRREWQHVGWMLIYLCAYPLWSFVLPIYSFWHFDDFSWGNTRVVVGDGKRKIIVNDDKPFDPASIPQRRWMEYENELASAGVLNAPPPNMNPGSREDERQSMYSSQSGPISRHWQRGRVCAGWRHGQRAWVIGWVGVHGRQLCRSAAVNGDDQPADDGDAGAVAVHVSGGSEPGRVGAAQYHVDVQRGAGNAAHVAYVGRQRTQQPACGVDPPMAMLPTDDQIVDAVRRILAGADLTQTTKKRIRMQLNQEFGCDLTPKKDFISSVVDQMLVGGM</sequence>
<keyword evidence="3" id="KW-1003">Cell membrane</keyword>
<gene>
    <name evidence="14" type="ORF">DL89DRAFT_282476</name>
</gene>
<dbReference type="AlphaFoldDB" id="A0A1Y1WFZ4"/>
<keyword evidence="6 11" id="KW-0812">Transmembrane</keyword>
<evidence type="ECO:0000256" key="6">
    <source>
        <dbReference type="ARBA" id="ARBA00022692"/>
    </source>
</evidence>
<evidence type="ECO:0000256" key="3">
    <source>
        <dbReference type="ARBA" id="ARBA00022475"/>
    </source>
</evidence>
<dbReference type="SUPFAM" id="SSF53448">
    <property type="entry name" value="Nucleotide-diphospho-sugar transferases"/>
    <property type="match status" value="1"/>
</dbReference>
<reference evidence="14 15" key="1">
    <citation type="submission" date="2016-07" db="EMBL/GenBank/DDBJ databases">
        <title>Pervasive Adenine N6-methylation of Active Genes in Fungi.</title>
        <authorList>
            <consortium name="DOE Joint Genome Institute"/>
            <person name="Mondo S.J."/>
            <person name="Dannebaum R.O."/>
            <person name="Kuo R.C."/>
            <person name="Labutti K."/>
            <person name="Haridas S."/>
            <person name="Kuo A."/>
            <person name="Salamov A."/>
            <person name="Ahrendt S.R."/>
            <person name="Lipzen A."/>
            <person name="Sullivan W."/>
            <person name="Andreopoulos W.B."/>
            <person name="Clum A."/>
            <person name="Lindquist E."/>
            <person name="Daum C."/>
            <person name="Ramamoorthy G.K."/>
            <person name="Gryganskyi A."/>
            <person name="Culley D."/>
            <person name="Magnuson J.K."/>
            <person name="James T.Y."/>
            <person name="O'Malley M.A."/>
            <person name="Stajich J.E."/>
            <person name="Spatafora J.W."/>
            <person name="Visel A."/>
            <person name="Grigoriev I.V."/>
        </authorList>
    </citation>
    <scope>NUCLEOTIDE SEQUENCE [LARGE SCALE GENOMIC DNA]</scope>
    <source>
        <strain evidence="14 15">ATCC 12442</strain>
    </source>
</reference>
<keyword evidence="12" id="KW-0732">Signal</keyword>
<dbReference type="STRING" id="61395.A0A1Y1WFZ4"/>
<dbReference type="GO" id="GO:0030428">
    <property type="term" value="C:cell septum"/>
    <property type="evidence" value="ECO:0007669"/>
    <property type="project" value="TreeGrafter"/>
</dbReference>
<keyword evidence="7 11" id="KW-1133">Transmembrane helix</keyword>